<keyword evidence="4" id="KW-1185">Reference proteome</keyword>
<evidence type="ECO:0000256" key="1">
    <source>
        <dbReference type="SAM" id="SignalP"/>
    </source>
</evidence>
<evidence type="ECO:0000259" key="2">
    <source>
        <dbReference type="Pfam" id="PF20448"/>
    </source>
</evidence>
<dbReference type="InterPro" id="IPR046551">
    <property type="entry name" value="DUF6705"/>
</dbReference>
<name>A0A328WXE6_9FLAO</name>
<protein>
    <recommendedName>
        <fullName evidence="2">DUF6705 domain-containing protein</fullName>
    </recommendedName>
</protein>
<feature type="signal peptide" evidence="1">
    <location>
        <begin position="1"/>
        <end position="18"/>
    </location>
</feature>
<dbReference type="OrthoDB" id="1261237at2"/>
<dbReference type="Pfam" id="PF20448">
    <property type="entry name" value="DUF6705"/>
    <property type="match status" value="1"/>
</dbReference>
<gene>
    <name evidence="3" type="ORF">B0I10_103207</name>
</gene>
<evidence type="ECO:0000313" key="3">
    <source>
        <dbReference type="EMBL" id="RAR49786.1"/>
    </source>
</evidence>
<dbReference type="RefSeq" id="WP_146740307.1">
    <property type="nucleotide sequence ID" value="NZ_QLSV01000003.1"/>
</dbReference>
<dbReference type="Proteomes" id="UP000249518">
    <property type="component" value="Unassembled WGS sequence"/>
</dbReference>
<organism evidence="3 4">
    <name type="scientific">Flavobacterium lacus</name>
    <dbReference type="NCBI Taxonomy" id="1353778"/>
    <lineage>
        <taxon>Bacteria</taxon>
        <taxon>Pseudomonadati</taxon>
        <taxon>Bacteroidota</taxon>
        <taxon>Flavobacteriia</taxon>
        <taxon>Flavobacteriales</taxon>
        <taxon>Flavobacteriaceae</taxon>
        <taxon>Flavobacterium</taxon>
    </lineage>
</organism>
<accession>A0A328WXE6</accession>
<feature type="chain" id="PRO_5016376148" description="DUF6705 domain-containing protein" evidence="1">
    <location>
        <begin position="19"/>
        <end position="210"/>
    </location>
</feature>
<feature type="domain" description="DUF6705" evidence="2">
    <location>
        <begin position="1"/>
        <end position="209"/>
    </location>
</feature>
<dbReference type="EMBL" id="QLSV01000003">
    <property type="protein sequence ID" value="RAR49786.1"/>
    <property type="molecule type" value="Genomic_DNA"/>
</dbReference>
<comment type="caution">
    <text evidence="3">The sequence shown here is derived from an EMBL/GenBank/DDBJ whole genome shotgun (WGS) entry which is preliminary data.</text>
</comment>
<dbReference type="AlphaFoldDB" id="A0A328WXE6"/>
<reference evidence="3 4" key="1">
    <citation type="submission" date="2018-06" db="EMBL/GenBank/DDBJ databases">
        <title>Genomic Encyclopedia of Type Strains, Phase III (KMG-III): the genomes of soil and plant-associated and newly described type strains.</title>
        <authorList>
            <person name="Whitman W."/>
        </authorList>
    </citation>
    <scope>NUCLEOTIDE SEQUENCE [LARGE SCALE GENOMIC DNA]</scope>
    <source>
        <strain evidence="3 4">CGMCC 1.12504</strain>
    </source>
</reference>
<proteinExistence type="predicted"/>
<sequence>MKSILSALLVILSGIIMAQTPILDINTDDYPKTENAYYKDIDSFYNQFVGTWVYADATKTIRFRFVKKEMFYNQSVRNYYKDYLVGEMQYIENGVVKINSLENVLYNHSSISDYSLYSFGKIYNYLFPRCLECPENTERMDMKYNEPSNDDVSLGAEFVMRRADENGVQKIKVQYVFTESPSGLQFDFETPSTTTGFTIPYGDYTLVKEN</sequence>
<evidence type="ECO:0000313" key="4">
    <source>
        <dbReference type="Proteomes" id="UP000249518"/>
    </source>
</evidence>
<keyword evidence="1" id="KW-0732">Signal</keyword>